<dbReference type="EMBL" id="LAZR01001180">
    <property type="protein sequence ID" value="KKN49163.1"/>
    <property type="molecule type" value="Genomic_DNA"/>
</dbReference>
<keyword evidence="1" id="KW-0472">Membrane</keyword>
<feature type="transmembrane region" description="Helical" evidence="1">
    <location>
        <begin position="141"/>
        <end position="162"/>
    </location>
</feature>
<evidence type="ECO:0000256" key="1">
    <source>
        <dbReference type="SAM" id="Phobius"/>
    </source>
</evidence>
<keyword evidence="1" id="KW-1133">Transmembrane helix</keyword>
<keyword evidence="1" id="KW-0812">Transmembrane</keyword>
<gene>
    <name evidence="2" type="ORF">LCGC14_0645430</name>
</gene>
<proteinExistence type="predicted"/>
<organism evidence="2">
    <name type="scientific">marine sediment metagenome</name>
    <dbReference type="NCBI Taxonomy" id="412755"/>
    <lineage>
        <taxon>unclassified sequences</taxon>
        <taxon>metagenomes</taxon>
        <taxon>ecological metagenomes</taxon>
    </lineage>
</organism>
<dbReference type="AlphaFoldDB" id="A0A0F9U660"/>
<reference evidence="2" key="1">
    <citation type="journal article" date="2015" name="Nature">
        <title>Complex archaea that bridge the gap between prokaryotes and eukaryotes.</title>
        <authorList>
            <person name="Spang A."/>
            <person name="Saw J.H."/>
            <person name="Jorgensen S.L."/>
            <person name="Zaremba-Niedzwiedzka K."/>
            <person name="Martijn J."/>
            <person name="Lind A.E."/>
            <person name="van Eijk R."/>
            <person name="Schleper C."/>
            <person name="Guy L."/>
            <person name="Ettema T.J."/>
        </authorList>
    </citation>
    <scope>NUCLEOTIDE SEQUENCE</scope>
</reference>
<accession>A0A0F9U660</accession>
<protein>
    <submittedName>
        <fullName evidence="2">Uncharacterized protein</fullName>
    </submittedName>
</protein>
<feature type="transmembrane region" description="Helical" evidence="1">
    <location>
        <begin position="7"/>
        <end position="24"/>
    </location>
</feature>
<sequence>MHIIHDSSYYLITLISFIIILYVLRKILPELIISLHYIRFLISNKEINNPGTEKIKTRKKSNVIKELTVKKKELYYPLLGTTVCTSILYAVCLFLSAYGYEIFYVIVNPYKMILPLLLALIFLISRYLLDIVKGFTKLNLIIPILSLILIVCLFFFISILAYFLVKDILNGITIAVYFTSVILIYWFFHREVKNYLLIKIV</sequence>
<evidence type="ECO:0000313" key="2">
    <source>
        <dbReference type="EMBL" id="KKN49163.1"/>
    </source>
</evidence>
<feature type="transmembrane region" description="Helical" evidence="1">
    <location>
        <begin position="112"/>
        <end position="129"/>
    </location>
</feature>
<feature type="transmembrane region" description="Helical" evidence="1">
    <location>
        <begin position="74"/>
        <end position="100"/>
    </location>
</feature>
<name>A0A0F9U660_9ZZZZ</name>
<comment type="caution">
    <text evidence="2">The sequence shown here is derived from an EMBL/GenBank/DDBJ whole genome shotgun (WGS) entry which is preliminary data.</text>
</comment>
<feature type="transmembrane region" description="Helical" evidence="1">
    <location>
        <begin position="168"/>
        <end position="188"/>
    </location>
</feature>